<protein>
    <recommendedName>
        <fullName evidence="3">CHCH domain-containing protein</fullName>
    </recommendedName>
</protein>
<name>A0A1E4SZR7_9ASCO</name>
<sequence>MAPLVQVGRNGGPNKCFTQFQKSLECMTNINTKSNDECAMLRNDYIECRRHRLETYKMFVVSKHLEEERDDLNKDDIGAPFVKVRDYLTPKTLGLVNGDDRAIAVNKY</sequence>
<dbReference type="OrthoDB" id="9992197at2759"/>
<evidence type="ECO:0000313" key="1">
    <source>
        <dbReference type="EMBL" id="ODV85006.1"/>
    </source>
</evidence>
<dbReference type="EMBL" id="KV453854">
    <property type="protein sequence ID" value="ODV85006.1"/>
    <property type="molecule type" value="Genomic_DNA"/>
</dbReference>
<proteinExistence type="predicted"/>
<reference evidence="2" key="1">
    <citation type="submission" date="2016-04" db="EMBL/GenBank/DDBJ databases">
        <title>Comparative genomics of biotechnologically important yeasts.</title>
        <authorList>
            <consortium name="DOE Joint Genome Institute"/>
            <person name="Riley R."/>
            <person name="Haridas S."/>
            <person name="Wolfe K.H."/>
            <person name="Lopes M.R."/>
            <person name="Hittinger C.T."/>
            <person name="Goker M."/>
            <person name="Salamov A."/>
            <person name="Wisecaver J."/>
            <person name="Long T.M."/>
            <person name="Aerts A.L."/>
            <person name="Barry K."/>
            <person name="Choi C."/>
            <person name="Clum A."/>
            <person name="Coughlan A.Y."/>
            <person name="Deshpande S."/>
            <person name="Douglass A.P."/>
            <person name="Hanson S.J."/>
            <person name="Klenk H.-P."/>
            <person name="Labutti K."/>
            <person name="Lapidus A."/>
            <person name="Lindquist E."/>
            <person name="Lipzen A."/>
            <person name="Meier-Kolthoff J.P."/>
            <person name="Ohm R.A."/>
            <person name="Otillar R.P."/>
            <person name="Pangilinan J."/>
            <person name="Peng Y."/>
            <person name="Rokas A."/>
            <person name="Rosa C.A."/>
            <person name="Scheuner C."/>
            <person name="Sibirny A.A."/>
            <person name="Slot J.C."/>
            <person name="Stielow J.B."/>
            <person name="Sun H."/>
            <person name="Kurtzman C.P."/>
            <person name="Blackwell M."/>
            <person name="Grigoriev I.V."/>
            <person name="Jeffries T.W."/>
        </authorList>
    </citation>
    <scope>NUCLEOTIDE SEQUENCE [LARGE SCALE GENOMIC DNA]</scope>
    <source>
        <strain evidence="2">NRRL YB-2248</strain>
    </source>
</reference>
<evidence type="ECO:0008006" key="3">
    <source>
        <dbReference type="Google" id="ProtNLM"/>
    </source>
</evidence>
<dbReference type="Proteomes" id="UP000094801">
    <property type="component" value="Unassembled WGS sequence"/>
</dbReference>
<gene>
    <name evidence="1" type="ORF">CANARDRAFT_28731</name>
</gene>
<keyword evidence="2" id="KW-1185">Reference proteome</keyword>
<organism evidence="1 2">
    <name type="scientific">[Candida] arabinofermentans NRRL YB-2248</name>
    <dbReference type="NCBI Taxonomy" id="983967"/>
    <lineage>
        <taxon>Eukaryota</taxon>
        <taxon>Fungi</taxon>
        <taxon>Dikarya</taxon>
        <taxon>Ascomycota</taxon>
        <taxon>Saccharomycotina</taxon>
        <taxon>Pichiomycetes</taxon>
        <taxon>Pichiales</taxon>
        <taxon>Pichiaceae</taxon>
        <taxon>Ogataea</taxon>
        <taxon>Ogataea/Candida clade</taxon>
    </lineage>
</organism>
<evidence type="ECO:0000313" key="2">
    <source>
        <dbReference type="Proteomes" id="UP000094801"/>
    </source>
</evidence>
<accession>A0A1E4SZR7</accession>
<dbReference type="AlphaFoldDB" id="A0A1E4SZR7"/>
<dbReference type="STRING" id="983967.A0A1E4SZR7"/>